<dbReference type="AlphaFoldDB" id="A0AAJ5BZG9"/>
<keyword evidence="9 11" id="KW-0472">Membrane</keyword>
<evidence type="ECO:0000313" key="14">
    <source>
        <dbReference type="Proteomes" id="UP000215355"/>
    </source>
</evidence>
<proteinExistence type="inferred from homology"/>
<evidence type="ECO:0000256" key="4">
    <source>
        <dbReference type="ARBA" id="ARBA00022496"/>
    </source>
</evidence>
<evidence type="ECO:0000259" key="12">
    <source>
        <dbReference type="Pfam" id="PF07715"/>
    </source>
</evidence>
<evidence type="ECO:0000256" key="7">
    <source>
        <dbReference type="ARBA" id="ARBA00023065"/>
    </source>
</evidence>
<dbReference type="InterPro" id="IPR036942">
    <property type="entry name" value="Beta-barrel_TonB_sf"/>
</dbReference>
<accession>A0AAJ5BZG9</accession>
<reference evidence="13 14" key="1">
    <citation type="submission" date="2017-06" db="EMBL/GenBank/DDBJ databases">
        <authorList>
            <consortium name="Pathogen Informatics"/>
        </authorList>
    </citation>
    <scope>NUCLEOTIDE SEQUENCE [LARGE SCALE GENOMIC DNA]</scope>
    <source>
        <strain evidence="13 14">NCTC12149</strain>
    </source>
</reference>
<organism evidence="13 14">
    <name type="scientific">Sphingobacterium mizutaii</name>
    <dbReference type="NCBI Taxonomy" id="1010"/>
    <lineage>
        <taxon>Bacteria</taxon>
        <taxon>Pseudomonadati</taxon>
        <taxon>Bacteroidota</taxon>
        <taxon>Sphingobacteriia</taxon>
        <taxon>Sphingobacteriales</taxon>
        <taxon>Sphingobacteriaceae</taxon>
        <taxon>Sphingobacterium</taxon>
    </lineage>
</organism>
<name>A0AAJ5BZG9_9SPHI</name>
<evidence type="ECO:0000256" key="8">
    <source>
        <dbReference type="ARBA" id="ARBA00023077"/>
    </source>
</evidence>
<dbReference type="SUPFAM" id="SSF56935">
    <property type="entry name" value="Porins"/>
    <property type="match status" value="1"/>
</dbReference>
<evidence type="ECO:0000256" key="10">
    <source>
        <dbReference type="ARBA" id="ARBA00023237"/>
    </source>
</evidence>
<evidence type="ECO:0000313" key="13">
    <source>
        <dbReference type="EMBL" id="SNV46201.1"/>
    </source>
</evidence>
<feature type="domain" description="TonB-dependent receptor plug" evidence="12">
    <location>
        <begin position="145"/>
        <end position="239"/>
    </location>
</feature>
<keyword evidence="10 11" id="KW-0998">Cell outer membrane</keyword>
<dbReference type="KEGG" id="smiz:4412673_01196"/>
<comment type="similarity">
    <text evidence="11">Belongs to the TonB-dependent receptor family.</text>
</comment>
<protein>
    <submittedName>
        <fullName evidence="13">Ferrichrome outer membrane transporter</fullName>
    </submittedName>
</protein>
<dbReference type="GO" id="GO:0009279">
    <property type="term" value="C:cell outer membrane"/>
    <property type="evidence" value="ECO:0007669"/>
    <property type="project" value="UniProtKB-SubCell"/>
</dbReference>
<dbReference type="PANTHER" id="PTHR32552:SF81">
    <property type="entry name" value="TONB-DEPENDENT OUTER MEMBRANE RECEPTOR"/>
    <property type="match status" value="1"/>
</dbReference>
<keyword evidence="2 11" id="KW-0813">Transport</keyword>
<dbReference type="GO" id="GO:0006826">
    <property type="term" value="P:iron ion transport"/>
    <property type="evidence" value="ECO:0007669"/>
    <property type="project" value="UniProtKB-KW"/>
</dbReference>
<evidence type="ECO:0000256" key="11">
    <source>
        <dbReference type="PROSITE-ProRule" id="PRU01360"/>
    </source>
</evidence>
<keyword evidence="7" id="KW-0406">Ion transport</keyword>
<dbReference type="Proteomes" id="UP000215355">
    <property type="component" value="Chromosome 1"/>
</dbReference>
<keyword evidence="6" id="KW-0408">Iron</keyword>
<evidence type="ECO:0000256" key="9">
    <source>
        <dbReference type="ARBA" id="ARBA00023136"/>
    </source>
</evidence>
<dbReference type="EMBL" id="LT906468">
    <property type="protein sequence ID" value="SNV46201.1"/>
    <property type="molecule type" value="Genomic_DNA"/>
</dbReference>
<dbReference type="Gene3D" id="2.60.40.1120">
    <property type="entry name" value="Carboxypeptidase-like, regulatory domain"/>
    <property type="match status" value="1"/>
</dbReference>
<dbReference type="Gene3D" id="2.170.130.10">
    <property type="entry name" value="TonB-dependent receptor, plug domain"/>
    <property type="match status" value="1"/>
</dbReference>
<gene>
    <name evidence="13" type="ORF">SAMEA4412673_01196</name>
</gene>
<dbReference type="PANTHER" id="PTHR32552">
    <property type="entry name" value="FERRICHROME IRON RECEPTOR-RELATED"/>
    <property type="match status" value="1"/>
</dbReference>
<evidence type="ECO:0000256" key="1">
    <source>
        <dbReference type="ARBA" id="ARBA00004571"/>
    </source>
</evidence>
<dbReference type="Pfam" id="PF07715">
    <property type="entry name" value="Plug"/>
    <property type="match status" value="1"/>
</dbReference>
<sequence>MMNTICQIVYGNISISQQQFLIEGKVLTNEKEPIPNVSICLKADHKISTKTDANGSFKLSLPEGSHTLVFSHQSYQSFEGIFRIAGNESNKHSYDIYLKEKRIEIQEVDIKGQKVLSAAPSLKTIKLEHKQIAGGTSVAVMTPEVQRLETIKDALKYEPGVVIQEFFGANDQPRLSIRGSGIQSNPQRRGVYLLQDGIPINFADGSFIIGVMDPAITESIETFKGANALRYGAATLGGAVNFNSHIGRFTKGLQGKVEGGSFGYTQGNLMAGKHWGKSDAFLSVSGSHQDGFRQHNNNRKMNVAGNFGHRFSNNIDSRLYLNYSYIKFDVPGPLTMQMLLEDPAQINKGIALPYYMGPNIERDKPGREAEVLRIANRTAFRISANTDITVSAYYQLIKDRFVFPIVLST</sequence>
<dbReference type="InterPro" id="IPR037066">
    <property type="entry name" value="Plug_dom_sf"/>
</dbReference>
<comment type="subcellular location">
    <subcellularLocation>
        <location evidence="1 11">Cell outer membrane</location>
        <topology evidence="1 11">Multi-pass membrane protein</topology>
    </subcellularLocation>
</comment>
<dbReference type="PROSITE" id="PS52016">
    <property type="entry name" value="TONB_DEPENDENT_REC_3"/>
    <property type="match status" value="1"/>
</dbReference>
<dbReference type="InterPro" id="IPR012910">
    <property type="entry name" value="Plug_dom"/>
</dbReference>
<keyword evidence="8" id="KW-0798">TonB box</keyword>
<keyword evidence="5 11" id="KW-0812">Transmembrane</keyword>
<dbReference type="InterPro" id="IPR039426">
    <property type="entry name" value="TonB-dep_rcpt-like"/>
</dbReference>
<evidence type="ECO:0000256" key="6">
    <source>
        <dbReference type="ARBA" id="ARBA00023004"/>
    </source>
</evidence>
<dbReference type="Gene3D" id="2.40.170.20">
    <property type="entry name" value="TonB-dependent receptor, beta-barrel domain"/>
    <property type="match status" value="1"/>
</dbReference>
<keyword evidence="4" id="KW-0410">Iron transport</keyword>
<evidence type="ECO:0000256" key="5">
    <source>
        <dbReference type="ARBA" id="ARBA00022692"/>
    </source>
</evidence>
<keyword evidence="3 11" id="KW-1134">Transmembrane beta strand</keyword>
<dbReference type="SUPFAM" id="SSF49464">
    <property type="entry name" value="Carboxypeptidase regulatory domain-like"/>
    <property type="match status" value="1"/>
</dbReference>
<dbReference type="InterPro" id="IPR008969">
    <property type="entry name" value="CarboxyPept-like_regulatory"/>
</dbReference>
<evidence type="ECO:0000256" key="2">
    <source>
        <dbReference type="ARBA" id="ARBA00022448"/>
    </source>
</evidence>
<evidence type="ECO:0000256" key="3">
    <source>
        <dbReference type="ARBA" id="ARBA00022452"/>
    </source>
</evidence>
<dbReference type="RefSeq" id="WP_169918980.1">
    <property type="nucleotide sequence ID" value="NZ_FNGK01000001.1"/>
</dbReference>
<dbReference type="Pfam" id="PF13715">
    <property type="entry name" value="CarbopepD_reg_2"/>
    <property type="match status" value="1"/>
</dbReference>